<gene>
    <name evidence="3" type="ORF">SY85_02420</name>
</gene>
<feature type="region of interest" description="Disordered" evidence="1">
    <location>
        <begin position="21"/>
        <end position="45"/>
    </location>
</feature>
<keyword evidence="4" id="KW-1185">Reference proteome</keyword>
<evidence type="ECO:0000313" key="3">
    <source>
        <dbReference type="EMBL" id="ANE49525.1"/>
    </source>
</evidence>
<evidence type="ECO:0000256" key="2">
    <source>
        <dbReference type="SAM" id="SignalP"/>
    </source>
</evidence>
<sequence length="265" mass="30033">MKKYILASILLILAATINAQNTSSPTSDKKAEKRKEKQQRLSSLTKQEEEGVLSYRKQSAFGLQLRTNGYGFFYELGRARTPRFTNIYSIEFTEIKDPKEDKQSGSGGFLGNPLIYGKINNFYQAKLGFGQQYLFGNKGNKNGIAVMGLYQAGLAFGFLKPYYVRIYDNNVERDIKYDDDNNLFLEQAQSGSGLSKGWNELKFEPGVFVKGALRFDFGRFNEQVQAIQIGLSLEAYNKKIPIMALNEGDRLFVQGHLAFVFGRRK</sequence>
<evidence type="ECO:0000313" key="4">
    <source>
        <dbReference type="Proteomes" id="UP000077177"/>
    </source>
</evidence>
<dbReference type="OrthoDB" id="1523667at2"/>
<dbReference type="Proteomes" id="UP000077177">
    <property type="component" value="Chromosome"/>
</dbReference>
<proteinExistence type="predicted"/>
<feature type="signal peptide" evidence="2">
    <location>
        <begin position="1"/>
        <end position="19"/>
    </location>
</feature>
<reference evidence="4" key="1">
    <citation type="submission" date="2015-01" db="EMBL/GenBank/DDBJ databases">
        <title>Flavisolibacter sp./LCS9/ whole genome sequencing.</title>
        <authorList>
            <person name="Kim M.K."/>
            <person name="Srinivasan S."/>
            <person name="Lee J.-J."/>
        </authorList>
    </citation>
    <scope>NUCLEOTIDE SEQUENCE [LARGE SCALE GENOMIC DNA]</scope>
    <source>
        <strain evidence="4">LCS9</strain>
    </source>
</reference>
<organism evidence="3 4">
    <name type="scientific">Flavisolibacter tropicus</name>
    <dbReference type="NCBI Taxonomy" id="1492898"/>
    <lineage>
        <taxon>Bacteria</taxon>
        <taxon>Pseudomonadati</taxon>
        <taxon>Bacteroidota</taxon>
        <taxon>Chitinophagia</taxon>
        <taxon>Chitinophagales</taxon>
        <taxon>Chitinophagaceae</taxon>
        <taxon>Flavisolibacter</taxon>
    </lineage>
</organism>
<protein>
    <recommendedName>
        <fullName evidence="5">Outer membrane protein beta-barrel domain-containing protein</fullName>
    </recommendedName>
</protein>
<dbReference type="KEGG" id="fla:SY85_02420"/>
<accession>A0A172TR24</accession>
<name>A0A172TR24_9BACT</name>
<feature type="chain" id="PRO_5008001023" description="Outer membrane protein beta-barrel domain-containing protein" evidence="2">
    <location>
        <begin position="20"/>
        <end position="265"/>
    </location>
</feature>
<keyword evidence="2" id="KW-0732">Signal</keyword>
<evidence type="ECO:0000256" key="1">
    <source>
        <dbReference type="SAM" id="MobiDB-lite"/>
    </source>
</evidence>
<reference evidence="3 4" key="2">
    <citation type="journal article" date="2016" name="Int. J. Syst. Evol. Microbiol.">
        <title>Flavisolibacter tropicus sp. nov., isolated from tropical soil.</title>
        <authorList>
            <person name="Lee J.J."/>
            <person name="Kang M.S."/>
            <person name="Kim G.S."/>
            <person name="Lee C.S."/>
            <person name="Lim S."/>
            <person name="Lee J."/>
            <person name="Roh S.H."/>
            <person name="Kang H."/>
            <person name="Ha J.M."/>
            <person name="Bae S."/>
            <person name="Jung H.Y."/>
            <person name="Kim M.K."/>
        </authorList>
    </citation>
    <scope>NUCLEOTIDE SEQUENCE [LARGE SCALE GENOMIC DNA]</scope>
    <source>
        <strain evidence="3 4">LCS9</strain>
    </source>
</reference>
<dbReference type="STRING" id="1492898.SY85_02420"/>
<evidence type="ECO:0008006" key="5">
    <source>
        <dbReference type="Google" id="ProtNLM"/>
    </source>
</evidence>
<dbReference type="AlphaFoldDB" id="A0A172TR24"/>
<dbReference type="RefSeq" id="WP_066401636.1">
    <property type="nucleotide sequence ID" value="NZ_CP011390.1"/>
</dbReference>
<feature type="compositionally biased region" description="Basic and acidic residues" evidence="1">
    <location>
        <begin position="27"/>
        <end position="39"/>
    </location>
</feature>
<dbReference type="EMBL" id="CP011390">
    <property type="protein sequence ID" value="ANE49525.1"/>
    <property type="molecule type" value="Genomic_DNA"/>
</dbReference>